<organism evidence="2 3">
    <name type="scientific">Fibroporia radiculosa</name>
    <dbReference type="NCBI Taxonomy" id="599839"/>
    <lineage>
        <taxon>Eukaryota</taxon>
        <taxon>Fungi</taxon>
        <taxon>Dikarya</taxon>
        <taxon>Basidiomycota</taxon>
        <taxon>Agaricomycotina</taxon>
        <taxon>Agaricomycetes</taxon>
        <taxon>Polyporales</taxon>
        <taxon>Fibroporiaceae</taxon>
        <taxon>Fibroporia</taxon>
    </lineage>
</organism>
<dbReference type="AlphaFoldDB" id="J4HSQ3"/>
<keyword evidence="1" id="KW-0812">Transmembrane</keyword>
<dbReference type="InParanoid" id="J4HSQ3"/>
<dbReference type="HOGENOM" id="CLU_1825312_0_0_1"/>
<dbReference type="RefSeq" id="XP_012178345.1">
    <property type="nucleotide sequence ID" value="XM_012322955.1"/>
</dbReference>
<keyword evidence="3" id="KW-1185">Reference proteome</keyword>
<dbReference type="EMBL" id="HE796913">
    <property type="protein sequence ID" value="CCL99062.1"/>
    <property type="molecule type" value="Genomic_DNA"/>
</dbReference>
<keyword evidence="1" id="KW-0472">Membrane</keyword>
<feature type="transmembrane region" description="Helical" evidence="1">
    <location>
        <begin position="54"/>
        <end position="71"/>
    </location>
</feature>
<keyword evidence="1" id="KW-1133">Transmembrane helix</keyword>
<evidence type="ECO:0000313" key="2">
    <source>
        <dbReference type="EMBL" id="CCL99062.1"/>
    </source>
</evidence>
<dbReference type="OrthoDB" id="2804213at2759"/>
<evidence type="ECO:0000313" key="3">
    <source>
        <dbReference type="Proteomes" id="UP000006352"/>
    </source>
</evidence>
<sequence>MFSSLNFATAVLSILSNGIILALILAKTSASIRQIGLPYNRGAQLFVLIQKDGTLQFIAILIIYIVNSVGLKYPTVQMRTLPLLLEAVTATLISRFNLNLRAIYTRDVSISGRQTSVNLESIDTSRNIVFGSEGGNDSDDE</sequence>
<dbReference type="GeneID" id="24093973"/>
<name>J4HSQ3_9APHY</name>
<protein>
    <submittedName>
        <fullName evidence="2">Uncharacterized protein</fullName>
    </submittedName>
</protein>
<gene>
    <name evidence="2" type="ORF">FIBRA_01073</name>
</gene>
<proteinExistence type="predicted"/>
<accession>J4HSQ3</accession>
<evidence type="ECO:0000256" key="1">
    <source>
        <dbReference type="SAM" id="Phobius"/>
    </source>
</evidence>
<dbReference type="Proteomes" id="UP000006352">
    <property type="component" value="Unassembled WGS sequence"/>
</dbReference>
<reference evidence="2 3" key="1">
    <citation type="journal article" date="2012" name="Appl. Environ. Microbiol.">
        <title>Short-read sequencing for genomic analysis of the brown rot fungus Fibroporia radiculosa.</title>
        <authorList>
            <person name="Tang J.D."/>
            <person name="Perkins A.D."/>
            <person name="Sonstegard T.S."/>
            <person name="Schroeder S.G."/>
            <person name="Burgess S.C."/>
            <person name="Diehl S.V."/>
        </authorList>
    </citation>
    <scope>NUCLEOTIDE SEQUENCE [LARGE SCALE GENOMIC DNA]</scope>
    <source>
        <strain evidence="2 3">TFFH 294</strain>
    </source>
</reference>